<gene>
    <name evidence="2" type="ORF">BU26DRAFT_513002</name>
</gene>
<reference evidence="2" key="1">
    <citation type="journal article" date="2020" name="Stud. Mycol.">
        <title>101 Dothideomycetes genomes: a test case for predicting lifestyles and emergence of pathogens.</title>
        <authorList>
            <person name="Haridas S."/>
            <person name="Albert R."/>
            <person name="Binder M."/>
            <person name="Bloem J."/>
            <person name="Labutti K."/>
            <person name="Salamov A."/>
            <person name="Andreopoulos B."/>
            <person name="Baker S."/>
            <person name="Barry K."/>
            <person name="Bills G."/>
            <person name="Bluhm B."/>
            <person name="Cannon C."/>
            <person name="Castanera R."/>
            <person name="Culley D."/>
            <person name="Daum C."/>
            <person name="Ezra D."/>
            <person name="Gonzalez J."/>
            <person name="Henrissat B."/>
            <person name="Kuo A."/>
            <person name="Liang C."/>
            <person name="Lipzen A."/>
            <person name="Lutzoni F."/>
            <person name="Magnuson J."/>
            <person name="Mondo S."/>
            <person name="Nolan M."/>
            <person name="Ohm R."/>
            <person name="Pangilinan J."/>
            <person name="Park H.-J."/>
            <person name="Ramirez L."/>
            <person name="Alfaro M."/>
            <person name="Sun H."/>
            <person name="Tritt A."/>
            <person name="Yoshinaga Y."/>
            <person name="Zwiers L.-H."/>
            <person name="Turgeon B."/>
            <person name="Goodwin S."/>
            <person name="Spatafora J."/>
            <person name="Crous P."/>
            <person name="Grigoriev I."/>
        </authorList>
    </citation>
    <scope>NUCLEOTIDE SEQUENCE</scope>
    <source>
        <strain evidence="2">CBS 122368</strain>
    </source>
</reference>
<organism evidence="2 3">
    <name type="scientific">Trematosphaeria pertusa</name>
    <dbReference type="NCBI Taxonomy" id="390896"/>
    <lineage>
        <taxon>Eukaryota</taxon>
        <taxon>Fungi</taxon>
        <taxon>Dikarya</taxon>
        <taxon>Ascomycota</taxon>
        <taxon>Pezizomycotina</taxon>
        <taxon>Dothideomycetes</taxon>
        <taxon>Pleosporomycetidae</taxon>
        <taxon>Pleosporales</taxon>
        <taxon>Massarineae</taxon>
        <taxon>Trematosphaeriaceae</taxon>
        <taxon>Trematosphaeria</taxon>
    </lineage>
</organism>
<feature type="compositionally biased region" description="Acidic residues" evidence="1">
    <location>
        <begin position="71"/>
        <end position="89"/>
    </location>
</feature>
<dbReference type="AlphaFoldDB" id="A0A6A6J2K7"/>
<dbReference type="EMBL" id="ML987189">
    <property type="protein sequence ID" value="KAF2256140.1"/>
    <property type="molecule type" value="Genomic_DNA"/>
</dbReference>
<evidence type="ECO:0000313" key="3">
    <source>
        <dbReference type="Proteomes" id="UP000800094"/>
    </source>
</evidence>
<sequence>MRSTTRKYSAPDDYNGPEDANFDAAIDEAIRDCVAASSGALVYDSELESGFDPESERSASDVDSGKGANEESCEEQAEAAVEEPAADLDVGDFEVAEEPVVEREPSLVLEGWDIRAERSPSEASLAARFRPVW</sequence>
<protein>
    <submittedName>
        <fullName evidence="2">Uncharacterized protein</fullName>
    </submittedName>
</protein>
<keyword evidence="3" id="KW-1185">Reference proteome</keyword>
<dbReference type="RefSeq" id="XP_033691144.1">
    <property type="nucleotide sequence ID" value="XM_033827525.1"/>
</dbReference>
<accession>A0A6A6J2K7</accession>
<dbReference type="GeneID" id="54580855"/>
<name>A0A6A6J2K7_9PLEO</name>
<feature type="compositionally biased region" description="Basic and acidic residues" evidence="1">
    <location>
        <begin position="54"/>
        <end position="64"/>
    </location>
</feature>
<feature type="region of interest" description="Disordered" evidence="1">
    <location>
        <begin position="47"/>
        <end position="89"/>
    </location>
</feature>
<feature type="region of interest" description="Disordered" evidence="1">
    <location>
        <begin position="1"/>
        <end position="20"/>
    </location>
</feature>
<evidence type="ECO:0000313" key="2">
    <source>
        <dbReference type="EMBL" id="KAF2256140.1"/>
    </source>
</evidence>
<evidence type="ECO:0000256" key="1">
    <source>
        <dbReference type="SAM" id="MobiDB-lite"/>
    </source>
</evidence>
<proteinExistence type="predicted"/>
<dbReference type="Proteomes" id="UP000800094">
    <property type="component" value="Unassembled WGS sequence"/>
</dbReference>